<dbReference type="AlphaFoldDB" id="A0A2S5GDD2"/>
<accession>A0A2S5GDD2</accession>
<keyword evidence="2" id="KW-1185">Reference proteome</keyword>
<organism evidence="1 2">
    <name type="scientific">Jeotgalibacillus proteolyticus</name>
    <dbReference type="NCBI Taxonomy" id="2082395"/>
    <lineage>
        <taxon>Bacteria</taxon>
        <taxon>Bacillati</taxon>
        <taxon>Bacillota</taxon>
        <taxon>Bacilli</taxon>
        <taxon>Bacillales</taxon>
        <taxon>Caryophanaceae</taxon>
        <taxon>Jeotgalibacillus</taxon>
    </lineage>
</organism>
<dbReference type="OrthoDB" id="2886338at2"/>
<dbReference type="RefSeq" id="WP_104057670.1">
    <property type="nucleotide sequence ID" value="NZ_PREZ01000003.1"/>
</dbReference>
<reference evidence="1 2" key="1">
    <citation type="submission" date="2018-02" db="EMBL/GenBank/DDBJ databases">
        <title>Jeotgalibacillus proteolyticum sp. nov. a protease producing bacterium isolated from ocean sediments of Laizhou Bay.</title>
        <authorList>
            <person name="Li Y."/>
        </authorList>
    </citation>
    <scope>NUCLEOTIDE SEQUENCE [LARGE SCALE GENOMIC DNA]</scope>
    <source>
        <strain evidence="1 2">22-7</strain>
    </source>
</reference>
<gene>
    <name evidence="1" type="ORF">C4B60_09045</name>
</gene>
<protein>
    <submittedName>
        <fullName evidence="1">Uncharacterized protein</fullName>
    </submittedName>
</protein>
<name>A0A2S5GDD2_9BACL</name>
<evidence type="ECO:0000313" key="2">
    <source>
        <dbReference type="Proteomes" id="UP000239047"/>
    </source>
</evidence>
<dbReference type="Proteomes" id="UP000239047">
    <property type="component" value="Unassembled WGS sequence"/>
</dbReference>
<sequence length="96" mass="11177">MEKERPRSSRSLIGIFICLLIIALKPAGSEVIYDQEPYLEESLKEEVVSLGDGRIAIIQTTENSGYYGEILVLEWDEERSEWVKVAKDNYQDYMWE</sequence>
<evidence type="ECO:0000313" key="1">
    <source>
        <dbReference type="EMBL" id="PPA70921.1"/>
    </source>
</evidence>
<comment type="caution">
    <text evidence="1">The sequence shown here is derived from an EMBL/GenBank/DDBJ whole genome shotgun (WGS) entry which is preliminary data.</text>
</comment>
<dbReference type="EMBL" id="PREZ01000003">
    <property type="protein sequence ID" value="PPA70921.1"/>
    <property type="molecule type" value="Genomic_DNA"/>
</dbReference>
<proteinExistence type="predicted"/>